<evidence type="ECO:0000313" key="2">
    <source>
        <dbReference type="EMBL" id="CRJ94086.1"/>
    </source>
</evidence>
<feature type="non-terminal residue" evidence="2">
    <location>
        <position position="91"/>
    </location>
</feature>
<name>A0A0G4KGP4_VERLO</name>
<sequence>RRRASRRDHCRHPRLHAGRVPGPRHGLRPLHRGPRRLWRRRRDDRQGPAAHVHGHVLVGQGHCGRGADGRHKGVLPRRARQVRLHAAAAQR</sequence>
<gene>
    <name evidence="2" type="ORF">BN1723_020798</name>
</gene>
<feature type="compositionally biased region" description="Basic residues" evidence="1">
    <location>
        <begin position="1"/>
        <end position="17"/>
    </location>
</feature>
<evidence type="ECO:0000313" key="3">
    <source>
        <dbReference type="Proteomes" id="UP000045706"/>
    </source>
</evidence>
<evidence type="ECO:0000256" key="1">
    <source>
        <dbReference type="SAM" id="MobiDB-lite"/>
    </source>
</evidence>
<protein>
    <submittedName>
        <fullName evidence="2">Uncharacterized protein</fullName>
    </submittedName>
</protein>
<accession>A0A0G4KGP4</accession>
<reference evidence="3" key="1">
    <citation type="submission" date="2015-05" db="EMBL/GenBank/DDBJ databases">
        <authorList>
            <person name="Fogelqvist Johan"/>
        </authorList>
    </citation>
    <scope>NUCLEOTIDE SEQUENCE [LARGE SCALE GENOMIC DNA]</scope>
</reference>
<dbReference type="EMBL" id="CVQI01000289">
    <property type="protein sequence ID" value="CRJ94086.1"/>
    <property type="molecule type" value="Genomic_DNA"/>
</dbReference>
<feature type="non-terminal residue" evidence="2">
    <location>
        <position position="1"/>
    </location>
</feature>
<feature type="compositionally biased region" description="Basic residues" evidence="1">
    <location>
        <begin position="25"/>
        <end position="40"/>
    </location>
</feature>
<dbReference type="AlphaFoldDB" id="A0A0G4KGP4"/>
<organism evidence="2 3">
    <name type="scientific">Verticillium longisporum</name>
    <name type="common">Verticillium dahliae var. longisporum</name>
    <dbReference type="NCBI Taxonomy" id="100787"/>
    <lineage>
        <taxon>Eukaryota</taxon>
        <taxon>Fungi</taxon>
        <taxon>Dikarya</taxon>
        <taxon>Ascomycota</taxon>
        <taxon>Pezizomycotina</taxon>
        <taxon>Sordariomycetes</taxon>
        <taxon>Hypocreomycetidae</taxon>
        <taxon>Glomerellales</taxon>
        <taxon>Plectosphaerellaceae</taxon>
        <taxon>Verticillium</taxon>
    </lineage>
</organism>
<dbReference type="Proteomes" id="UP000045706">
    <property type="component" value="Unassembled WGS sequence"/>
</dbReference>
<proteinExistence type="predicted"/>
<feature type="region of interest" description="Disordered" evidence="1">
    <location>
        <begin position="1"/>
        <end position="51"/>
    </location>
</feature>